<dbReference type="Pfam" id="PF00815">
    <property type="entry name" value="Histidinol_dh"/>
    <property type="match status" value="1"/>
</dbReference>
<dbReference type="InterPro" id="IPR012131">
    <property type="entry name" value="Hstdl_DH"/>
</dbReference>
<evidence type="ECO:0000313" key="2">
    <source>
        <dbReference type="EMBL" id="SVC06776.1"/>
    </source>
</evidence>
<reference evidence="2" key="1">
    <citation type="submission" date="2018-05" db="EMBL/GenBank/DDBJ databases">
        <authorList>
            <person name="Lanie J.A."/>
            <person name="Ng W.-L."/>
            <person name="Kazmierczak K.M."/>
            <person name="Andrzejewski T.M."/>
            <person name="Davidsen T.M."/>
            <person name="Wayne K.J."/>
            <person name="Tettelin H."/>
            <person name="Glass J.I."/>
            <person name="Rusch D."/>
            <person name="Podicherti R."/>
            <person name="Tsui H.-C.T."/>
            <person name="Winkler M.E."/>
        </authorList>
    </citation>
    <scope>NUCLEOTIDE SEQUENCE</scope>
</reference>
<dbReference type="EMBL" id="UINC01071681">
    <property type="protein sequence ID" value="SVC06776.1"/>
    <property type="molecule type" value="Genomic_DNA"/>
</dbReference>
<evidence type="ECO:0000256" key="1">
    <source>
        <dbReference type="ARBA" id="ARBA00023002"/>
    </source>
</evidence>
<dbReference type="PANTHER" id="PTHR21256:SF2">
    <property type="entry name" value="HISTIDINE BIOSYNTHESIS TRIFUNCTIONAL PROTEIN"/>
    <property type="match status" value="1"/>
</dbReference>
<dbReference type="Gene3D" id="3.40.50.1980">
    <property type="entry name" value="Nitrogenase molybdenum iron protein domain"/>
    <property type="match status" value="1"/>
</dbReference>
<keyword evidence="1" id="KW-0560">Oxidoreductase</keyword>
<accession>A0A382J4F6</accession>
<dbReference type="GO" id="GO:0000105">
    <property type="term" value="P:L-histidine biosynthetic process"/>
    <property type="evidence" value="ECO:0007669"/>
    <property type="project" value="TreeGrafter"/>
</dbReference>
<evidence type="ECO:0008006" key="3">
    <source>
        <dbReference type="Google" id="ProtNLM"/>
    </source>
</evidence>
<dbReference type="PRINTS" id="PR00083">
    <property type="entry name" value="HOLDHDRGNASE"/>
</dbReference>
<dbReference type="InterPro" id="IPR016161">
    <property type="entry name" value="Ald_DH/histidinol_DH"/>
</dbReference>
<dbReference type="GO" id="GO:0005829">
    <property type="term" value="C:cytosol"/>
    <property type="evidence" value="ECO:0007669"/>
    <property type="project" value="TreeGrafter"/>
</dbReference>
<organism evidence="2">
    <name type="scientific">marine metagenome</name>
    <dbReference type="NCBI Taxonomy" id="408172"/>
    <lineage>
        <taxon>unclassified sequences</taxon>
        <taxon>metagenomes</taxon>
        <taxon>ecological metagenomes</taxon>
    </lineage>
</organism>
<dbReference type="GO" id="GO:0046872">
    <property type="term" value="F:metal ion binding"/>
    <property type="evidence" value="ECO:0007669"/>
    <property type="project" value="InterPro"/>
</dbReference>
<dbReference type="PANTHER" id="PTHR21256">
    <property type="entry name" value="HISTIDINOL DEHYDROGENASE HDH"/>
    <property type="match status" value="1"/>
</dbReference>
<proteinExistence type="predicted"/>
<sequence>MKVLTDGGRAAKARLARLTGRGTGAASVDREVARIISSVRRHGDRALLAHTKRLDGVAMRARDIEVGKDEIAAARSSLPHSTRTALARAKRRIERFHRAQLERGYTVREPGLVTSMRVSALARVGVYVPGGRAAYPS</sequence>
<gene>
    <name evidence="2" type="ORF">METZ01_LOCUS259630</name>
</gene>
<dbReference type="AlphaFoldDB" id="A0A382J4F6"/>
<name>A0A382J4F6_9ZZZZ</name>
<dbReference type="GO" id="GO:0051287">
    <property type="term" value="F:NAD binding"/>
    <property type="evidence" value="ECO:0007669"/>
    <property type="project" value="InterPro"/>
</dbReference>
<feature type="non-terminal residue" evidence="2">
    <location>
        <position position="137"/>
    </location>
</feature>
<dbReference type="GO" id="GO:0004399">
    <property type="term" value="F:histidinol dehydrogenase activity"/>
    <property type="evidence" value="ECO:0007669"/>
    <property type="project" value="TreeGrafter"/>
</dbReference>
<dbReference type="SUPFAM" id="SSF53720">
    <property type="entry name" value="ALDH-like"/>
    <property type="match status" value="1"/>
</dbReference>
<protein>
    <recommendedName>
        <fullName evidence="3">Histidinol dehydrogenase</fullName>
    </recommendedName>
</protein>